<reference evidence="9" key="1">
    <citation type="submission" date="2015-08" db="EMBL/GenBank/DDBJ databases">
        <title>Genome sequence of the strict anaerobe Clostridium homopropionicum LuHBu1 (DSM 5847T).</title>
        <authorList>
            <person name="Poehlein A."/>
            <person name="Beck M."/>
            <person name="Schiel-Bengelsdorf B."/>
            <person name="Bengelsdorf F.R."/>
            <person name="Daniel R."/>
            <person name="Duerre P."/>
        </authorList>
    </citation>
    <scope>NUCLEOTIDE SEQUENCE [LARGE SCALE GENOMIC DNA]</scope>
    <source>
        <strain evidence="9">DSM 5847</strain>
    </source>
</reference>
<evidence type="ECO:0000259" key="6">
    <source>
        <dbReference type="Pfam" id="PF04542"/>
    </source>
</evidence>
<dbReference type="InterPro" id="IPR036388">
    <property type="entry name" value="WH-like_DNA-bd_sf"/>
</dbReference>
<evidence type="ECO:0000256" key="2">
    <source>
        <dbReference type="ARBA" id="ARBA00023015"/>
    </source>
</evidence>
<dbReference type="Pfam" id="PF08281">
    <property type="entry name" value="Sigma70_r4_2"/>
    <property type="match status" value="1"/>
</dbReference>
<evidence type="ECO:0000256" key="3">
    <source>
        <dbReference type="ARBA" id="ARBA00023082"/>
    </source>
</evidence>
<comment type="similarity">
    <text evidence="1">Belongs to the sigma-70 factor family. ECF subfamily.</text>
</comment>
<dbReference type="RefSeq" id="WP_052221485.1">
    <property type="nucleotide sequence ID" value="NZ_LHUR01000022.1"/>
</dbReference>
<keyword evidence="9" id="KW-1185">Reference proteome</keyword>
<dbReference type="SUPFAM" id="SSF88946">
    <property type="entry name" value="Sigma2 domain of RNA polymerase sigma factors"/>
    <property type="match status" value="1"/>
</dbReference>
<dbReference type="SUPFAM" id="SSF88659">
    <property type="entry name" value="Sigma3 and sigma4 domains of RNA polymerase sigma factors"/>
    <property type="match status" value="1"/>
</dbReference>
<dbReference type="PATRIC" id="fig|1121318.3.peg.1968"/>
<name>A0A0L6ZA58_9CLOT</name>
<keyword evidence="3" id="KW-0731">Sigma factor</keyword>
<dbReference type="GO" id="GO:0006352">
    <property type="term" value="P:DNA-templated transcription initiation"/>
    <property type="evidence" value="ECO:0007669"/>
    <property type="project" value="InterPro"/>
</dbReference>
<dbReference type="STRING" id="36844.SAMN04488501_10244"/>
<gene>
    <name evidence="8" type="primary">sigW</name>
    <name evidence="8" type="ORF">CLHOM_19480</name>
</gene>
<dbReference type="InterPro" id="IPR013249">
    <property type="entry name" value="RNA_pol_sigma70_r4_t2"/>
</dbReference>
<evidence type="ECO:0000256" key="5">
    <source>
        <dbReference type="ARBA" id="ARBA00023163"/>
    </source>
</evidence>
<keyword evidence="5" id="KW-0804">Transcription</keyword>
<sequence>MFNNEEDLILVEEILIGKIRSFEILVSKYELTILKFIYSMLRDKETAEDVTQEVFITVYNKLDTFDTKYKFYNWIMRIAKNKAIDYVRKTSKVNEHSIDEVFNLSSKESSPEEIVEYKETKEKIQEYINGLESIDRQIIIMRYLNNITFNDISTILSISESSVKRRYYKIKEQFKKHIAVERGCEYEL</sequence>
<dbReference type="Proteomes" id="UP000037043">
    <property type="component" value="Unassembled WGS sequence"/>
</dbReference>
<evidence type="ECO:0000313" key="8">
    <source>
        <dbReference type="EMBL" id="KOA19859.1"/>
    </source>
</evidence>
<dbReference type="InterPro" id="IPR039425">
    <property type="entry name" value="RNA_pol_sigma-70-like"/>
</dbReference>
<dbReference type="InterPro" id="IPR013324">
    <property type="entry name" value="RNA_pol_sigma_r3/r4-like"/>
</dbReference>
<dbReference type="Pfam" id="PF04542">
    <property type="entry name" value="Sigma70_r2"/>
    <property type="match status" value="1"/>
</dbReference>
<proteinExistence type="inferred from homology"/>
<dbReference type="InterPro" id="IPR014284">
    <property type="entry name" value="RNA_pol_sigma-70_dom"/>
</dbReference>
<evidence type="ECO:0000256" key="4">
    <source>
        <dbReference type="ARBA" id="ARBA00023125"/>
    </source>
</evidence>
<dbReference type="Gene3D" id="1.10.10.10">
    <property type="entry name" value="Winged helix-like DNA-binding domain superfamily/Winged helix DNA-binding domain"/>
    <property type="match status" value="1"/>
</dbReference>
<keyword evidence="2" id="KW-0805">Transcription regulation</keyword>
<protein>
    <submittedName>
        <fullName evidence="8">ECF RNA polymerase sigma factor SigW</fullName>
    </submittedName>
</protein>
<accession>A0A0L6ZA58</accession>
<dbReference type="EMBL" id="LHUR01000022">
    <property type="protein sequence ID" value="KOA19859.1"/>
    <property type="molecule type" value="Genomic_DNA"/>
</dbReference>
<evidence type="ECO:0000313" key="9">
    <source>
        <dbReference type="Proteomes" id="UP000037043"/>
    </source>
</evidence>
<evidence type="ECO:0000256" key="1">
    <source>
        <dbReference type="ARBA" id="ARBA00010641"/>
    </source>
</evidence>
<keyword evidence="4" id="KW-0238">DNA-binding</keyword>
<feature type="domain" description="RNA polymerase sigma-70 region 2" evidence="6">
    <location>
        <begin position="25"/>
        <end position="92"/>
    </location>
</feature>
<dbReference type="PANTHER" id="PTHR43133:SF8">
    <property type="entry name" value="RNA POLYMERASE SIGMA FACTOR HI_1459-RELATED"/>
    <property type="match status" value="1"/>
</dbReference>
<dbReference type="PANTHER" id="PTHR43133">
    <property type="entry name" value="RNA POLYMERASE ECF-TYPE SIGMA FACTO"/>
    <property type="match status" value="1"/>
</dbReference>
<dbReference type="NCBIfam" id="TIGR02937">
    <property type="entry name" value="sigma70-ECF"/>
    <property type="match status" value="1"/>
</dbReference>
<comment type="caution">
    <text evidence="8">The sequence shown here is derived from an EMBL/GenBank/DDBJ whole genome shotgun (WGS) entry which is preliminary data.</text>
</comment>
<dbReference type="GO" id="GO:0016987">
    <property type="term" value="F:sigma factor activity"/>
    <property type="evidence" value="ECO:0007669"/>
    <property type="project" value="UniProtKB-KW"/>
</dbReference>
<organism evidence="8 9">
    <name type="scientific">Clostridium homopropionicum DSM 5847</name>
    <dbReference type="NCBI Taxonomy" id="1121318"/>
    <lineage>
        <taxon>Bacteria</taxon>
        <taxon>Bacillati</taxon>
        <taxon>Bacillota</taxon>
        <taxon>Clostridia</taxon>
        <taxon>Eubacteriales</taxon>
        <taxon>Clostridiaceae</taxon>
        <taxon>Clostridium</taxon>
    </lineage>
</organism>
<dbReference type="InterPro" id="IPR013325">
    <property type="entry name" value="RNA_pol_sigma_r2"/>
</dbReference>
<feature type="domain" description="RNA polymerase sigma factor 70 region 4 type 2" evidence="7">
    <location>
        <begin position="122"/>
        <end position="172"/>
    </location>
</feature>
<dbReference type="Gene3D" id="1.10.1740.10">
    <property type="match status" value="1"/>
</dbReference>
<dbReference type="AlphaFoldDB" id="A0A0L6ZA58"/>
<dbReference type="InterPro" id="IPR007627">
    <property type="entry name" value="RNA_pol_sigma70_r2"/>
</dbReference>
<dbReference type="GO" id="GO:0003677">
    <property type="term" value="F:DNA binding"/>
    <property type="evidence" value="ECO:0007669"/>
    <property type="project" value="UniProtKB-KW"/>
</dbReference>
<evidence type="ECO:0000259" key="7">
    <source>
        <dbReference type="Pfam" id="PF08281"/>
    </source>
</evidence>